<dbReference type="EMBL" id="FMJD01000008">
    <property type="protein sequence ID" value="SCM77557.1"/>
    <property type="molecule type" value="Genomic_DNA"/>
</dbReference>
<evidence type="ECO:0000313" key="2">
    <source>
        <dbReference type="EMBL" id="SCM77557.1"/>
    </source>
</evidence>
<feature type="signal peptide" evidence="1">
    <location>
        <begin position="1"/>
        <end position="24"/>
    </location>
</feature>
<reference evidence="2" key="1">
    <citation type="submission" date="2016-08" db="EMBL/GenBank/DDBJ databases">
        <authorList>
            <person name="Seilhamer J.J."/>
        </authorList>
    </citation>
    <scope>NUCLEOTIDE SEQUENCE</scope>
    <source>
        <strain evidence="2">86</strain>
    </source>
</reference>
<sequence length="129" mass="14381">MDKRSGFTFFALMLLAGISVSVSAAARERTVTIPWANESTEALCFPMENGMPNTVCVTLYADEDGYELCVADMMASRERCISNYRSADPDDSPEENRWSVFDPVNARTNFTGVAECPTHGIDHFKRRKA</sequence>
<name>A0A212LJ99_9HYPH</name>
<dbReference type="AlphaFoldDB" id="A0A212LJ99"/>
<protein>
    <submittedName>
        <fullName evidence="2">Uncharacterized protein</fullName>
    </submittedName>
</protein>
<keyword evidence="1" id="KW-0732">Signal</keyword>
<accession>A0A212LJ99</accession>
<evidence type="ECO:0000256" key="1">
    <source>
        <dbReference type="SAM" id="SignalP"/>
    </source>
</evidence>
<proteinExistence type="predicted"/>
<organism evidence="2">
    <name type="scientific">uncultured Pleomorphomonas sp</name>
    <dbReference type="NCBI Taxonomy" id="442121"/>
    <lineage>
        <taxon>Bacteria</taxon>
        <taxon>Pseudomonadati</taxon>
        <taxon>Pseudomonadota</taxon>
        <taxon>Alphaproteobacteria</taxon>
        <taxon>Hyphomicrobiales</taxon>
        <taxon>Pleomorphomonadaceae</taxon>
        <taxon>Pleomorphomonas</taxon>
        <taxon>environmental samples</taxon>
    </lineage>
</organism>
<dbReference type="RefSeq" id="WP_100079076.1">
    <property type="nucleotide sequence ID" value="NZ_LT608334.1"/>
</dbReference>
<gene>
    <name evidence="2" type="ORF">KL86PLE_41362</name>
</gene>
<feature type="chain" id="PRO_5011990366" evidence="1">
    <location>
        <begin position="25"/>
        <end position="129"/>
    </location>
</feature>